<evidence type="ECO:0000256" key="1">
    <source>
        <dbReference type="ARBA" id="ARBA00010529"/>
    </source>
</evidence>
<organism evidence="4 5">
    <name type="scientific">SAR86 cluster bacterium SAR86E</name>
    <dbReference type="NCBI Taxonomy" id="1208365"/>
    <lineage>
        <taxon>Bacteria</taxon>
        <taxon>Pseudomonadati</taxon>
        <taxon>Pseudomonadota</taxon>
        <taxon>Gammaproteobacteria</taxon>
        <taxon>SAR86 cluster</taxon>
    </lineage>
</organism>
<protein>
    <submittedName>
        <fullName evidence="4">Putative integration host factor subunit alpha</fullName>
    </submittedName>
</protein>
<gene>
    <name evidence="4" type="ORF">B273_0633</name>
</gene>
<comment type="similarity">
    <text evidence="1 3">Belongs to the bacterial histone-like protein family.</text>
</comment>
<dbReference type="Pfam" id="PF00216">
    <property type="entry name" value="Bac_DNA_binding"/>
    <property type="match status" value="1"/>
</dbReference>
<dbReference type="STRING" id="1208365.B273_0633"/>
<reference evidence="4 5" key="1">
    <citation type="submission" date="2012-09" db="EMBL/GenBank/DDBJ databases">
        <authorList>
            <person name="Dupont C.L."/>
            <person name="Rusch D.B."/>
            <person name="Lombardo M.-J."/>
            <person name="Novotny M."/>
            <person name="Yee-Greenbaum J."/>
            <person name="Laskin R."/>
        </authorList>
    </citation>
    <scope>NUCLEOTIDE SEQUENCE [LARGE SCALE GENOMIC DNA]</scope>
    <source>
        <strain evidence="4">SAR86E</strain>
    </source>
</reference>
<dbReference type="AlphaFoldDB" id="K6G4N9"/>
<evidence type="ECO:0000256" key="2">
    <source>
        <dbReference type="ARBA" id="ARBA00023125"/>
    </source>
</evidence>
<name>K6G4N9_9GAMM</name>
<sequence>MNLTKKDLSAILKKELRLSVDISDSLVDEFFQAIKTTLRSQKNIKLSGFGSFETFVTKERMGRNPKSMENFKIPSQNKVRFSPTSKAKYFLN</sequence>
<keyword evidence="5" id="KW-1185">Reference proteome</keyword>
<accession>K6G4N9</accession>
<dbReference type="Proteomes" id="UP000010310">
    <property type="component" value="Unassembled WGS sequence"/>
</dbReference>
<dbReference type="PANTHER" id="PTHR33175">
    <property type="entry name" value="DNA-BINDING PROTEIN HU"/>
    <property type="match status" value="1"/>
</dbReference>
<keyword evidence="2" id="KW-0238">DNA-binding</keyword>
<dbReference type="PANTHER" id="PTHR33175:SF2">
    <property type="entry name" value="INTEGRATION HOST FACTOR SUBUNIT ALPHA"/>
    <property type="match status" value="1"/>
</dbReference>
<evidence type="ECO:0000313" key="5">
    <source>
        <dbReference type="Proteomes" id="UP000010310"/>
    </source>
</evidence>
<dbReference type="SMART" id="SM00411">
    <property type="entry name" value="BHL"/>
    <property type="match status" value="1"/>
</dbReference>
<dbReference type="InterPro" id="IPR000119">
    <property type="entry name" value="Hist_DNA-bd"/>
</dbReference>
<dbReference type="GO" id="GO:0003677">
    <property type="term" value="F:DNA binding"/>
    <property type="evidence" value="ECO:0007669"/>
    <property type="project" value="UniProtKB-KW"/>
</dbReference>
<evidence type="ECO:0000256" key="3">
    <source>
        <dbReference type="RuleBase" id="RU003939"/>
    </source>
</evidence>
<dbReference type="Gene3D" id="4.10.520.10">
    <property type="entry name" value="IHF-like DNA-binding proteins"/>
    <property type="match status" value="1"/>
</dbReference>
<dbReference type="GO" id="GO:0030527">
    <property type="term" value="F:structural constituent of chromatin"/>
    <property type="evidence" value="ECO:0007669"/>
    <property type="project" value="InterPro"/>
</dbReference>
<dbReference type="GO" id="GO:0005829">
    <property type="term" value="C:cytosol"/>
    <property type="evidence" value="ECO:0007669"/>
    <property type="project" value="TreeGrafter"/>
</dbReference>
<dbReference type="InterPro" id="IPR010992">
    <property type="entry name" value="IHF-like_DNA-bd_dom_sf"/>
</dbReference>
<dbReference type="EMBL" id="AMWX01000012">
    <property type="protein sequence ID" value="EKO36184.1"/>
    <property type="molecule type" value="Genomic_DNA"/>
</dbReference>
<proteinExistence type="inferred from homology"/>
<comment type="caution">
    <text evidence="4">The sequence shown here is derived from an EMBL/GenBank/DDBJ whole genome shotgun (WGS) entry which is preliminary data.</text>
</comment>
<dbReference type="SUPFAM" id="SSF47729">
    <property type="entry name" value="IHF-like DNA-binding proteins"/>
    <property type="match status" value="1"/>
</dbReference>
<evidence type="ECO:0000313" key="4">
    <source>
        <dbReference type="EMBL" id="EKO36184.1"/>
    </source>
</evidence>